<comment type="caution">
    <text evidence="2">The sequence shown here is derived from an EMBL/GenBank/DDBJ whole genome shotgun (WGS) entry which is preliminary data.</text>
</comment>
<evidence type="ECO:0000313" key="2">
    <source>
        <dbReference type="EMBL" id="MBF8435457.1"/>
    </source>
</evidence>
<name>A0A931AMJ1_9FIRM</name>
<dbReference type="SUPFAM" id="SSF81301">
    <property type="entry name" value="Nucleotidyltransferase"/>
    <property type="match status" value="1"/>
</dbReference>
<evidence type="ECO:0000259" key="1">
    <source>
        <dbReference type="Pfam" id="PF18765"/>
    </source>
</evidence>
<dbReference type="InterPro" id="IPR043519">
    <property type="entry name" value="NT_sf"/>
</dbReference>
<dbReference type="PANTHER" id="PTHR43852">
    <property type="entry name" value="NUCLEOTIDYLTRANSFERASE"/>
    <property type="match status" value="1"/>
</dbReference>
<keyword evidence="3" id="KW-1185">Reference proteome</keyword>
<dbReference type="Proteomes" id="UP000621436">
    <property type="component" value="Unassembled WGS sequence"/>
</dbReference>
<sequence>MKEARLEQLKDHLYQKDEIIFAYIYGSVARNQDTRLSDIDLAIYIDEDKKPAAGPFGYRSDLIVELQPLAGNDIDLIILNEAPNLLAYQVFKEGQLLFNKDPDLRTRVHAKTVDKYLDFLPMLKVQEKYLNERIEENRFGS</sequence>
<dbReference type="NCBIfam" id="NF047752">
    <property type="entry name" value="MntA_antitoxin"/>
    <property type="match status" value="1"/>
</dbReference>
<dbReference type="EMBL" id="JADPIE010000001">
    <property type="protein sequence ID" value="MBF8435457.1"/>
    <property type="molecule type" value="Genomic_DNA"/>
</dbReference>
<dbReference type="AlphaFoldDB" id="A0A931AMJ1"/>
<feature type="domain" description="Polymerase beta nucleotidyltransferase" evidence="1">
    <location>
        <begin position="7"/>
        <end position="102"/>
    </location>
</feature>
<dbReference type="InterPro" id="IPR052930">
    <property type="entry name" value="TA_antitoxin_MntA"/>
</dbReference>
<organism evidence="2 3">
    <name type="scientific">Halonatronomonas betaini</name>
    <dbReference type="NCBI Taxonomy" id="2778430"/>
    <lineage>
        <taxon>Bacteria</taxon>
        <taxon>Bacillati</taxon>
        <taxon>Bacillota</taxon>
        <taxon>Clostridia</taxon>
        <taxon>Halanaerobiales</taxon>
        <taxon>Halarsenatibacteraceae</taxon>
        <taxon>Halonatronomonas</taxon>
    </lineage>
</organism>
<dbReference type="PANTHER" id="PTHR43852:SF3">
    <property type="entry name" value="NUCLEOTIDYLTRANSFERASE"/>
    <property type="match status" value="1"/>
</dbReference>
<dbReference type="CDD" id="cd05403">
    <property type="entry name" value="NT_KNTase_like"/>
    <property type="match status" value="1"/>
</dbReference>
<dbReference type="InterPro" id="IPR041633">
    <property type="entry name" value="Polbeta"/>
</dbReference>
<dbReference type="RefSeq" id="WP_270452076.1">
    <property type="nucleotide sequence ID" value="NZ_JADPIE010000001.1"/>
</dbReference>
<reference evidence="2" key="1">
    <citation type="submission" date="2020-11" db="EMBL/GenBank/DDBJ databases">
        <title>Halonatronomonas betainensis gen. nov., sp. nov. a novel haloalkaliphilic representative of the family Halanaerobiacae capable of betaine degradation.</title>
        <authorList>
            <person name="Boltyanskaya Y."/>
            <person name="Kevbrin V."/>
            <person name="Detkova E."/>
            <person name="Grouzdev D.S."/>
            <person name="Koziaeva V."/>
            <person name="Zhilina T."/>
        </authorList>
    </citation>
    <scope>NUCLEOTIDE SEQUENCE</scope>
    <source>
        <strain evidence="2">Z-7014</strain>
    </source>
</reference>
<accession>A0A931AMJ1</accession>
<dbReference type="Pfam" id="PF18765">
    <property type="entry name" value="Polbeta"/>
    <property type="match status" value="1"/>
</dbReference>
<gene>
    <name evidence="2" type="ORF">I0Q91_00065</name>
</gene>
<evidence type="ECO:0000313" key="3">
    <source>
        <dbReference type="Proteomes" id="UP000621436"/>
    </source>
</evidence>
<dbReference type="Gene3D" id="3.30.460.10">
    <property type="entry name" value="Beta Polymerase, domain 2"/>
    <property type="match status" value="1"/>
</dbReference>
<proteinExistence type="predicted"/>
<protein>
    <submittedName>
        <fullName evidence="2">Nucleotidyltransferase domain-containing protein</fullName>
    </submittedName>
</protein>